<evidence type="ECO:0000256" key="1">
    <source>
        <dbReference type="ARBA" id="ARBA00022898"/>
    </source>
</evidence>
<keyword evidence="1" id="KW-0663">Pyridoxal phosphate</keyword>
<dbReference type="Gramene" id="TRITD5Bv1G177230.3">
    <property type="protein sequence ID" value="TRITD5Bv1G177230.3"/>
    <property type="gene ID" value="TRITD5Bv1G177230"/>
</dbReference>
<dbReference type="Proteomes" id="UP000324705">
    <property type="component" value="Chromosome 5A"/>
</dbReference>
<dbReference type="Gene3D" id="2.40.37.10">
    <property type="entry name" value="Lyase, Ornithine Decarboxylase, Chain A, domain 1"/>
    <property type="match status" value="1"/>
</dbReference>
<proteinExistence type="predicted"/>
<dbReference type="Proteomes" id="UP000324705">
    <property type="component" value="Chromosome 5B"/>
</dbReference>
<organism evidence="3 5">
    <name type="scientific">Triticum turgidum subsp. durum</name>
    <name type="common">Durum wheat</name>
    <name type="synonym">Triticum durum</name>
    <dbReference type="NCBI Taxonomy" id="4567"/>
    <lineage>
        <taxon>Eukaryota</taxon>
        <taxon>Viridiplantae</taxon>
        <taxon>Streptophyta</taxon>
        <taxon>Embryophyta</taxon>
        <taxon>Tracheophyta</taxon>
        <taxon>Spermatophyta</taxon>
        <taxon>Magnoliopsida</taxon>
        <taxon>Liliopsida</taxon>
        <taxon>Poales</taxon>
        <taxon>Poaceae</taxon>
        <taxon>BOP clade</taxon>
        <taxon>Pooideae</taxon>
        <taxon>Triticodae</taxon>
        <taxon>Triticeae</taxon>
        <taxon>Triticinae</taxon>
        <taxon>Triticum</taxon>
    </lineage>
</organism>
<accession>A0A9R0U0D2</accession>
<evidence type="ECO:0000313" key="5">
    <source>
        <dbReference type="Proteomes" id="UP000324705"/>
    </source>
</evidence>
<dbReference type="GO" id="GO:0033387">
    <property type="term" value="P:putrescine biosynthetic process from arginine, via ornithine"/>
    <property type="evidence" value="ECO:0007669"/>
    <property type="project" value="TreeGrafter"/>
</dbReference>
<evidence type="ECO:0000313" key="3">
    <source>
        <dbReference type="EMBL" id="VAI20627.1"/>
    </source>
</evidence>
<dbReference type="GO" id="GO:0004586">
    <property type="term" value="F:ornithine decarboxylase activity"/>
    <property type="evidence" value="ECO:0007669"/>
    <property type="project" value="TreeGrafter"/>
</dbReference>
<dbReference type="PANTHER" id="PTHR11482">
    <property type="entry name" value="ARGININE/DIAMINOPIMELATE/ORNITHINE DECARBOXYLASE"/>
    <property type="match status" value="1"/>
</dbReference>
<dbReference type="SUPFAM" id="SSF50621">
    <property type="entry name" value="Alanine racemase C-terminal domain-like"/>
    <property type="match status" value="1"/>
</dbReference>
<evidence type="ECO:0000256" key="2">
    <source>
        <dbReference type="ARBA" id="ARBA00023239"/>
    </source>
</evidence>
<reference evidence="3 5" key="1">
    <citation type="submission" date="2017-09" db="EMBL/GenBank/DDBJ databases">
        <authorList>
            <consortium name="International Durum Wheat Genome Sequencing Consortium (IDWGSC)"/>
            <person name="Milanesi L."/>
        </authorList>
    </citation>
    <scope>NUCLEOTIDE SEQUENCE [LARGE SCALE GENOMIC DNA]</scope>
    <source>
        <strain evidence="5">cv. Svevo</strain>
    </source>
</reference>
<dbReference type="EMBL" id="LT934119">
    <property type="protein sequence ID" value="VAI20627.1"/>
    <property type="molecule type" value="Genomic_DNA"/>
</dbReference>
<dbReference type="AlphaFoldDB" id="A0A9R0U0D2"/>
<dbReference type="InterPro" id="IPR002433">
    <property type="entry name" value="Orn_de-COase"/>
</dbReference>
<evidence type="ECO:0000313" key="4">
    <source>
        <dbReference type="EMBL" id="VAI35313.1"/>
    </source>
</evidence>
<keyword evidence="2" id="KW-0456">Lyase</keyword>
<dbReference type="GO" id="GO:0005737">
    <property type="term" value="C:cytoplasm"/>
    <property type="evidence" value="ECO:0007669"/>
    <property type="project" value="TreeGrafter"/>
</dbReference>
<evidence type="ECO:0008006" key="6">
    <source>
        <dbReference type="Google" id="ProtNLM"/>
    </source>
</evidence>
<dbReference type="InterPro" id="IPR009006">
    <property type="entry name" value="Ala_racemase/Decarboxylase_C"/>
</dbReference>
<dbReference type="EMBL" id="LT934120">
    <property type="protein sequence ID" value="VAI35313.1"/>
    <property type="molecule type" value="Genomic_DNA"/>
</dbReference>
<dbReference type="PANTHER" id="PTHR11482:SF6">
    <property type="entry name" value="ORNITHINE DECARBOXYLASE 1-RELATED"/>
    <property type="match status" value="1"/>
</dbReference>
<name>A0A9R0U0D2_TRITD</name>
<gene>
    <name evidence="3" type="ORF">TRITD_5Av1G187550</name>
    <name evidence="4" type="ORF">TRITD_5Bv1G177230</name>
</gene>
<sequence length="88" mass="9298">MVGSSPMQAVLVAPGVKDKKVLAFRRDALKEKDAVAALMRTIAAGGLPEMSVGDWLVFDDMGAYTTASGSNFNGFSTSDIKTYLAYSS</sequence>
<dbReference type="Gramene" id="TRITD5Av1G187550.1">
    <property type="protein sequence ID" value="TRITD5Av1G187550.1"/>
    <property type="gene ID" value="TRITD5Av1G187550"/>
</dbReference>
<protein>
    <recommendedName>
        <fullName evidence="6">Ornithine decarboxylase</fullName>
    </recommendedName>
</protein>
<keyword evidence="5" id="KW-1185">Reference proteome</keyword>